<proteinExistence type="predicted"/>
<sequence length="102" mass="11761">MDDSIKNAHRLQKLDAGAVLLIFRRFFSQSKTPQIRPSLYINTSIITIKKQLNFDGFIMGMIFVEKLIHPSNNFHCSSNGRTVHYAEWFCTACTFNQTLGFQ</sequence>
<evidence type="ECO:0000313" key="2">
    <source>
        <dbReference type="Proteomes" id="UP000694892"/>
    </source>
</evidence>
<organism evidence="1 2">
    <name type="scientific">Xenopus laevis</name>
    <name type="common">African clawed frog</name>
    <dbReference type="NCBI Taxonomy" id="8355"/>
    <lineage>
        <taxon>Eukaryota</taxon>
        <taxon>Metazoa</taxon>
        <taxon>Chordata</taxon>
        <taxon>Craniata</taxon>
        <taxon>Vertebrata</taxon>
        <taxon>Euteleostomi</taxon>
        <taxon>Amphibia</taxon>
        <taxon>Batrachia</taxon>
        <taxon>Anura</taxon>
        <taxon>Pipoidea</taxon>
        <taxon>Pipidae</taxon>
        <taxon>Xenopodinae</taxon>
        <taxon>Xenopus</taxon>
        <taxon>Xenopus</taxon>
    </lineage>
</organism>
<reference evidence="2" key="1">
    <citation type="journal article" date="2016" name="Nature">
        <title>Genome evolution in the allotetraploid frog Xenopus laevis.</title>
        <authorList>
            <person name="Session A.M."/>
            <person name="Uno Y."/>
            <person name="Kwon T."/>
            <person name="Chapman J.A."/>
            <person name="Toyoda A."/>
            <person name="Takahashi S."/>
            <person name="Fukui A."/>
            <person name="Hikosaka A."/>
            <person name="Suzuki A."/>
            <person name="Kondo M."/>
            <person name="van Heeringen S.J."/>
            <person name="Quigley I."/>
            <person name="Heinz S."/>
            <person name="Ogino H."/>
            <person name="Ochi H."/>
            <person name="Hellsten U."/>
            <person name="Lyons J.B."/>
            <person name="Simakov O."/>
            <person name="Putnam N."/>
            <person name="Stites J."/>
            <person name="Kuroki Y."/>
            <person name="Tanaka T."/>
            <person name="Michiue T."/>
            <person name="Watanabe M."/>
            <person name="Bogdanovic O."/>
            <person name="Lister R."/>
            <person name="Georgiou G."/>
            <person name="Paranjpe S.S."/>
            <person name="van Kruijsbergen I."/>
            <person name="Shu S."/>
            <person name="Carlson J."/>
            <person name="Kinoshita T."/>
            <person name="Ohta Y."/>
            <person name="Mawaribuchi S."/>
            <person name="Jenkins J."/>
            <person name="Grimwood J."/>
            <person name="Schmutz J."/>
            <person name="Mitros T."/>
            <person name="Mozaffari S.V."/>
            <person name="Suzuki Y."/>
            <person name="Haramoto Y."/>
            <person name="Yamamoto T.S."/>
            <person name="Takagi C."/>
            <person name="Heald R."/>
            <person name="Miller K."/>
            <person name="Haudenschild C."/>
            <person name="Kitzman J."/>
            <person name="Nakayama T."/>
            <person name="Izutsu Y."/>
            <person name="Robert J."/>
            <person name="Fortriede J."/>
            <person name="Burns K."/>
            <person name="Lotay V."/>
            <person name="Karimi K."/>
            <person name="Yasuoka Y."/>
            <person name="Dichmann D.S."/>
            <person name="Flajnik M.F."/>
            <person name="Houston D.W."/>
            <person name="Shendure J."/>
            <person name="DuPasquier L."/>
            <person name="Vize P.D."/>
            <person name="Zorn A.M."/>
            <person name="Ito M."/>
            <person name="Marcotte E.M."/>
            <person name="Wallingford J.B."/>
            <person name="Ito Y."/>
            <person name="Asashima M."/>
            <person name="Ueno N."/>
            <person name="Matsuda Y."/>
            <person name="Veenstra G.J."/>
            <person name="Fujiyama A."/>
            <person name="Harland R.M."/>
            <person name="Taira M."/>
            <person name="Rokhsar D.S."/>
        </authorList>
    </citation>
    <scope>NUCLEOTIDE SEQUENCE [LARGE SCALE GENOMIC DNA]</scope>
    <source>
        <strain evidence="2">J</strain>
    </source>
</reference>
<dbReference type="Proteomes" id="UP000694892">
    <property type="component" value="Chromosome 6L"/>
</dbReference>
<name>A0A974CM32_XENLA</name>
<dbReference type="AlphaFoldDB" id="A0A974CM32"/>
<gene>
    <name evidence="1" type="ORF">XELAEV_18030766mg</name>
</gene>
<dbReference type="EMBL" id="CM004476">
    <property type="protein sequence ID" value="OCT75583.1"/>
    <property type="molecule type" value="Genomic_DNA"/>
</dbReference>
<evidence type="ECO:0000313" key="1">
    <source>
        <dbReference type="EMBL" id="OCT75583.1"/>
    </source>
</evidence>
<protein>
    <submittedName>
        <fullName evidence="1">Uncharacterized protein</fullName>
    </submittedName>
</protein>
<accession>A0A974CM32</accession>